<evidence type="ECO:0000256" key="1">
    <source>
        <dbReference type="ARBA" id="ARBA00004305"/>
    </source>
</evidence>
<reference evidence="5" key="1">
    <citation type="submission" date="2023-02" db="EMBL/GenBank/DDBJ databases">
        <title>Genome of toxic invasive species Heracleum sosnowskyi carries increased number of genes despite the absence of recent whole-genome duplications.</title>
        <authorList>
            <person name="Schelkunov M."/>
            <person name="Shtratnikova V."/>
            <person name="Makarenko M."/>
            <person name="Klepikova A."/>
            <person name="Omelchenko D."/>
            <person name="Novikova G."/>
            <person name="Obukhova E."/>
            <person name="Bogdanov V."/>
            <person name="Penin A."/>
            <person name="Logacheva M."/>
        </authorList>
    </citation>
    <scope>NUCLEOTIDE SEQUENCE</scope>
    <source>
        <strain evidence="5">Hsosn_3</strain>
        <tissue evidence="5">Leaf</tissue>
    </source>
</reference>
<dbReference type="GO" id="GO:0034551">
    <property type="term" value="P:mitochondrial respiratory chain complex III assembly"/>
    <property type="evidence" value="ECO:0007669"/>
    <property type="project" value="InterPro"/>
</dbReference>
<dbReference type="CDD" id="cd20267">
    <property type="entry name" value="Complex1_LYR_LYRM7"/>
    <property type="match status" value="1"/>
</dbReference>
<keyword evidence="2" id="KW-0496">Mitochondrion</keyword>
<dbReference type="EMBL" id="JAUIZM010000005">
    <property type="protein sequence ID" value="KAK1385149.1"/>
    <property type="molecule type" value="Genomic_DNA"/>
</dbReference>
<dbReference type="PANTHER" id="PTHR46749:SF1">
    <property type="entry name" value="COMPLEX III ASSEMBLY FACTOR LYRM7"/>
    <property type="match status" value="1"/>
</dbReference>
<keyword evidence="6" id="KW-1185">Reference proteome</keyword>
<proteinExistence type="predicted"/>
<keyword evidence="3" id="KW-0143">Chaperone</keyword>
<dbReference type="Proteomes" id="UP001237642">
    <property type="component" value="Unassembled WGS sequence"/>
</dbReference>
<organism evidence="5 6">
    <name type="scientific">Heracleum sosnowskyi</name>
    <dbReference type="NCBI Taxonomy" id="360622"/>
    <lineage>
        <taxon>Eukaryota</taxon>
        <taxon>Viridiplantae</taxon>
        <taxon>Streptophyta</taxon>
        <taxon>Embryophyta</taxon>
        <taxon>Tracheophyta</taxon>
        <taxon>Spermatophyta</taxon>
        <taxon>Magnoliopsida</taxon>
        <taxon>eudicotyledons</taxon>
        <taxon>Gunneridae</taxon>
        <taxon>Pentapetalae</taxon>
        <taxon>asterids</taxon>
        <taxon>campanulids</taxon>
        <taxon>Apiales</taxon>
        <taxon>Apiaceae</taxon>
        <taxon>Apioideae</taxon>
        <taxon>apioid superclade</taxon>
        <taxon>Tordylieae</taxon>
        <taxon>Tordyliinae</taxon>
        <taxon>Heracleum</taxon>
    </lineage>
</organism>
<protein>
    <submittedName>
        <fullName evidence="5">Mitochondrial zinc maintenance protein 1, mitochondrial</fullName>
    </submittedName>
</protein>
<gene>
    <name evidence="5" type="ORF">POM88_022884</name>
</gene>
<dbReference type="AlphaFoldDB" id="A0AAD8IG07"/>
<evidence type="ECO:0000313" key="6">
    <source>
        <dbReference type="Proteomes" id="UP001237642"/>
    </source>
</evidence>
<accession>A0AAD8IG07</accession>
<reference evidence="5" key="2">
    <citation type="submission" date="2023-05" db="EMBL/GenBank/DDBJ databases">
        <authorList>
            <person name="Schelkunov M.I."/>
        </authorList>
    </citation>
    <scope>NUCLEOTIDE SEQUENCE</scope>
    <source>
        <strain evidence="5">Hsosn_3</strain>
        <tissue evidence="5">Leaf</tissue>
    </source>
</reference>
<dbReference type="GO" id="GO:0044183">
    <property type="term" value="F:protein folding chaperone"/>
    <property type="evidence" value="ECO:0007669"/>
    <property type="project" value="TreeGrafter"/>
</dbReference>
<dbReference type="GO" id="GO:0005759">
    <property type="term" value="C:mitochondrial matrix"/>
    <property type="evidence" value="ECO:0007669"/>
    <property type="project" value="UniProtKB-SubCell"/>
</dbReference>
<sequence length="152" mass="17126">MGGEALSAYRAILRATRKSFKGDDLMLRESAKEVRKNFEENRFVNSAPEIQTLLNNAREAADFISNMIVQAKPNDRGTYEVKPSTEHAGATLEVVSEELLKKCEKSKYDTRNAVNLQCRYLNPEMTLVTGDNESRSEGHPSRSCTCVHERLT</sequence>
<name>A0AAD8IG07_9APIA</name>
<evidence type="ECO:0000256" key="3">
    <source>
        <dbReference type="ARBA" id="ARBA00023186"/>
    </source>
</evidence>
<dbReference type="Pfam" id="PF05347">
    <property type="entry name" value="Complex1_LYR"/>
    <property type="match status" value="1"/>
</dbReference>
<evidence type="ECO:0000256" key="2">
    <source>
        <dbReference type="ARBA" id="ARBA00023128"/>
    </source>
</evidence>
<comment type="caution">
    <text evidence="5">The sequence shown here is derived from an EMBL/GenBank/DDBJ whole genome shotgun (WGS) entry which is preliminary data.</text>
</comment>
<evidence type="ECO:0000313" key="5">
    <source>
        <dbReference type="EMBL" id="KAK1385149.1"/>
    </source>
</evidence>
<dbReference type="InterPro" id="IPR045298">
    <property type="entry name" value="Complex1_LYR_LYRM7"/>
</dbReference>
<dbReference type="PANTHER" id="PTHR46749">
    <property type="entry name" value="COMPLEX III ASSEMBLY FACTOR LYRM7"/>
    <property type="match status" value="1"/>
</dbReference>
<comment type="subcellular location">
    <subcellularLocation>
        <location evidence="1">Mitochondrion matrix</location>
    </subcellularLocation>
</comment>
<dbReference type="InterPro" id="IPR008011">
    <property type="entry name" value="Complex1_LYR_dom"/>
</dbReference>
<evidence type="ECO:0000259" key="4">
    <source>
        <dbReference type="Pfam" id="PF05347"/>
    </source>
</evidence>
<feature type="domain" description="Complex 1 LYR protein" evidence="4">
    <location>
        <begin position="4"/>
        <end position="62"/>
    </location>
</feature>
<dbReference type="InterPro" id="IPR050435">
    <property type="entry name" value="MZM1/LYRM7"/>
</dbReference>